<dbReference type="RefSeq" id="WP_096716744.1">
    <property type="nucleotide sequence ID" value="NZ_MTZV01000002.1"/>
</dbReference>
<evidence type="ECO:0000313" key="4">
    <source>
        <dbReference type="Proteomes" id="UP000218022"/>
    </source>
</evidence>
<organism evidence="3 4">
    <name type="scientific">Paraburkholderia acidicola</name>
    <dbReference type="NCBI Taxonomy" id="1912599"/>
    <lineage>
        <taxon>Bacteria</taxon>
        <taxon>Pseudomonadati</taxon>
        <taxon>Pseudomonadota</taxon>
        <taxon>Betaproteobacteria</taxon>
        <taxon>Burkholderiales</taxon>
        <taxon>Burkholderiaceae</taxon>
        <taxon>Paraburkholderia</taxon>
    </lineage>
</organism>
<gene>
    <name evidence="3" type="ORF">BWP39_02090</name>
</gene>
<reference evidence="3 4" key="1">
    <citation type="submission" date="2017-01" db="EMBL/GenBank/DDBJ databases">
        <title>Whole-Genome Shotgun Sequencing of Two beta-Proteobacterial Species in Search of the Bulgecin Biosynthetic Cluster.</title>
        <authorList>
            <person name="Horsman M.E."/>
            <person name="Marous D.R."/>
            <person name="Li R."/>
            <person name="Oliver R.A."/>
            <person name="Byun B."/>
            <person name="Emrich S.J."/>
            <person name="Boggess B."/>
            <person name="Townsend C.A."/>
            <person name="Mobashery S."/>
        </authorList>
    </citation>
    <scope>NUCLEOTIDE SEQUENCE [LARGE SCALE GENOMIC DNA]</scope>
    <source>
        <strain evidence="3 4">ATCC 31363</strain>
    </source>
</reference>
<dbReference type="Proteomes" id="UP000218022">
    <property type="component" value="Unassembled WGS sequence"/>
</dbReference>
<dbReference type="InterPro" id="IPR012223">
    <property type="entry name" value="TEII"/>
</dbReference>
<dbReference type="AlphaFoldDB" id="A0A2A4F3U4"/>
<dbReference type="InterPro" id="IPR029058">
    <property type="entry name" value="AB_hydrolase_fold"/>
</dbReference>
<comment type="caution">
    <text evidence="3">The sequence shown here is derived from an EMBL/GenBank/DDBJ whole genome shotgun (WGS) entry which is preliminary data.</text>
</comment>
<dbReference type="OrthoDB" id="8480037at2"/>
<dbReference type="SUPFAM" id="SSF53474">
    <property type="entry name" value="alpha/beta-Hydrolases"/>
    <property type="match status" value="1"/>
</dbReference>
<protein>
    <submittedName>
        <fullName evidence="3">Thioesterase</fullName>
    </submittedName>
</protein>
<evidence type="ECO:0000259" key="2">
    <source>
        <dbReference type="Pfam" id="PF00975"/>
    </source>
</evidence>
<evidence type="ECO:0000256" key="1">
    <source>
        <dbReference type="ARBA" id="ARBA00007169"/>
    </source>
</evidence>
<dbReference type="Pfam" id="PF00975">
    <property type="entry name" value="Thioesterase"/>
    <property type="match status" value="1"/>
</dbReference>
<dbReference type="EMBL" id="MTZV01000002">
    <property type="protein sequence ID" value="PCE27308.1"/>
    <property type="molecule type" value="Genomic_DNA"/>
</dbReference>
<dbReference type="GO" id="GO:0008610">
    <property type="term" value="P:lipid biosynthetic process"/>
    <property type="evidence" value="ECO:0007669"/>
    <property type="project" value="TreeGrafter"/>
</dbReference>
<proteinExistence type="inferred from homology"/>
<accession>A0A2A4F3U4</accession>
<dbReference type="Gene3D" id="3.40.50.1820">
    <property type="entry name" value="alpha/beta hydrolase"/>
    <property type="match status" value="1"/>
</dbReference>
<dbReference type="PANTHER" id="PTHR11487">
    <property type="entry name" value="THIOESTERASE"/>
    <property type="match status" value="1"/>
</dbReference>
<comment type="similarity">
    <text evidence="1">Belongs to the thioesterase family.</text>
</comment>
<sequence length="273" mass="29625">MSRVVETPAAVVPLDLICLPHAGGNAQLYRGWAERLPSTVRVRPLELPGHGARLAHPLHTDWPTLIETLLADVLKHVDINGRFAVFGHSMGALVGLELIHAIRRRCARSPVWFGASACVAPERRPLEAHWLDCTHEAMVSKLRGLGGTPDALMNDREFIQFMLPVLRADFHLCGTYAHHAASLSTNERAPLDCPIGVFTGRDDSATARAEDVAAWSAQTRGVCTQHRFDGGHFFLDATPAPVLTVVATSLAAAPARADCRVPADLTQGEAWIH</sequence>
<evidence type="ECO:0000313" key="3">
    <source>
        <dbReference type="EMBL" id="PCE27308.1"/>
    </source>
</evidence>
<name>A0A2A4F3U4_9BURK</name>
<dbReference type="InterPro" id="IPR001031">
    <property type="entry name" value="Thioesterase"/>
</dbReference>
<dbReference type="PANTHER" id="PTHR11487:SF0">
    <property type="entry name" value="S-ACYL FATTY ACID SYNTHASE THIOESTERASE, MEDIUM CHAIN"/>
    <property type="match status" value="1"/>
</dbReference>
<feature type="domain" description="Thioesterase" evidence="2">
    <location>
        <begin position="16"/>
        <end position="237"/>
    </location>
</feature>